<reference evidence="4" key="2">
    <citation type="journal article" date="2018" name="Nat. Commun.">
        <title>Extreme sensitivity to ultraviolet light in the fungal pathogen causing white-nose syndrome of bats.</title>
        <authorList>
            <person name="Palmer J.M."/>
            <person name="Drees K.P."/>
            <person name="Foster J.T."/>
            <person name="Lindner D.L."/>
        </authorList>
    </citation>
    <scope>NUCLEOTIDE SEQUENCE [LARGE SCALE GENOMIC DNA]</scope>
    <source>
        <strain evidence="4">UAMH 10579</strain>
    </source>
</reference>
<feature type="transmembrane region" description="Helical" evidence="2">
    <location>
        <begin position="163"/>
        <end position="186"/>
    </location>
</feature>
<feature type="region of interest" description="Disordered" evidence="1">
    <location>
        <begin position="1"/>
        <end position="23"/>
    </location>
</feature>
<feature type="region of interest" description="Disordered" evidence="1">
    <location>
        <begin position="57"/>
        <end position="79"/>
    </location>
</feature>
<dbReference type="PANTHER" id="PTHR40467">
    <property type="match status" value="1"/>
</dbReference>
<feature type="compositionally biased region" description="Basic and acidic residues" evidence="1">
    <location>
        <begin position="57"/>
        <end position="71"/>
    </location>
</feature>
<dbReference type="GeneID" id="28842583"/>
<name>A0A1B8GBL9_9PEZI</name>
<reference evidence="3 4" key="1">
    <citation type="submission" date="2016-03" db="EMBL/GenBank/DDBJ databases">
        <title>Comparative genomics of Pseudogymnoascus destructans, the fungus causing white-nose syndrome of bats.</title>
        <authorList>
            <person name="Palmer J.M."/>
            <person name="Drees K.P."/>
            <person name="Foster J.T."/>
            <person name="Lindner D.L."/>
        </authorList>
    </citation>
    <scope>NUCLEOTIDE SEQUENCE [LARGE SCALE GENOMIC DNA]</scope>
    <source>
        <strain evidence="3 4">UAMH 10579</strain>
    </source>
</reference>
<dbReference type="OrthoDB" id="5541877at2759"/>
<feature type="transmembrane region" description="Helical" evidence="2">
    <location>
        <begin position="406"/>
        <end position="426"/>
    </location>
</feature>
<feature type="transmembrane region" description="Helical" evidence="2">
    <location>
        <begin position="111"/>
        <end position="130"/>
    </location>
</feature>
<dbReference type="InterPro" id="IPR039966">
    <property type="entry name" value="C553.12c"/>
</dbReference>
<evidence type="ECO:0000256" key="1">
    <source>
        <dbReference type="SAM" id="MobiDB-lite"/>
    </source>
</evidence>
<feature type="transmembrane region" description="Helical" evidence="2">
    <location>
        <begin position="233"/>
        <end position="253"/>
    </location>
</feature>
<evidence type="ECO:0000313" key="4">
    <source>
        <dbReference type="Proteomes" id="UP000091956"/>
    </source>
</evidence>
<keyword evidence="2" id="KW-0812">Transmembrane</keyword>
<feature type="transmembrane region" description="Helical" evidence="2">
    <location>
        <begin position="488"/>
        <end position="508"/>
    </location>
</feature>
<dbReference type="PANTHER" id="PTHR40467:SF1">
    <property type="match status" value="1"/>
</dbReference>
<feature type="transmembrane region" description="Helical" evidence="2">
    <location>
        <begin position="198"/>
        <end position="221"/>
    </location>
</feature>
<dbReference type="EMBL" id="KV460257">
    <property type="protein sequence ID" value="OBT93177.1"/>
    <property type="molecule type" value="Genomic_DNA"/>
</dbReference>
<accession>A0A1B8GBL9</accession>
<dbReference type="Proteomes" id="UP000091956">
    <property type="component" value="Unassembled WGS sequence"/>
</dbReference>
<sequence>MPPLFSFSEGREPAGPDSTPLLGRFRAVPGPSLGKKKSKGEFFGSVGYGSLFRSRSEEEGVGRGDGGRGDGGRGGAEGDGGWKLWEGVRDVWVQPKGEVVGWVLGWWIARWVVVVGLPAGIAVAWCAIPFPQYALPGNGGEEDGDADGHRVPGHGQARVLVNFWFFLFVYYGFYNFTALMWITKVFNIYSLNWWPQSLGFPLTVSTIAALSIAAPIPLYYIPTARAYLHYNTVWILWTFITMAMPVAVAFAILTSHERHLSLRNSLSDTQRLFTTSWWAGDVESDTLARRDRRRPQALLANFDPDAPLAIDNAEAMPPRAGLGMRKLWIPASFVRFMWFCATLSIALLAYVLGETYAEIYLRTLPHDSMETIVYVYSWVVTIHLLDGLTGWILGSDDGERVSSYPLGWVFKLYFSLTYQTYVRALYARLRSPQQFMLLQLLSSTTLIIIHPLTMSSTYHSLLGLLRLNTQSYTTYARFCRRTLFIRSLAENASMAAFLGQILVLHYGANRDAYPYFAFDGAEGGDAEGLYDFDRTLWLAAVTWGCEIVAAWVVRRVVKGLFGKEVAGEGWRDLRRWPELLPTSAVVMVHVLQNMLFGIIRIRFKEP</sequence>
<feature type="transmembrane region" description="Helical" evidence="2">
    <location>
        <begin position="535"/>
        <end position="553"/>
    </location>
</feature>
<organism evidence="3 4">
    <name type="scientific">Pseudogymnoascus verrucosus</name>
    <dbReference type="NCBI Taxonomy" id="342668"/>
    <lineage>
        <taxon>Eukaryota</taxon>
        <taxon>Fungi</taxon>
        <taxon>Dikarya</taxon>
        <taxon>Ascomycota</taxon>
        <taxon>Pezizomycotina</taxon>
        <taxon>Leotiomycetes</taxon>
        <taxon>Thelebolales</taxon>
        <taxon>Thelebolaceae</taxon>
        <taxon>Pseudogymnoascus</taxon>
    </lineage>
</organism>
<dbReference type="AlphaFoldDB" id="A0A1B8GBL9"/>
<feature type="transmembrane region" description="Helical" evidence="2">
    <location>
        <begin position="373"/>
        <end position="394"/>
    </location>
</feature>
<dbReference type="RefSeq" id="XP_018126910.1">
    <property type="nucleotide sequence ID" value="XM_018278613.2"/>
</dbReference>
<keyword evidence="4" id="KW-1185">Reference proteome</keyword>
<gene>
    <name evidence="3" type="ORF">VE01_09197</name>
</gene>
<evidence type="ECO:0000313" key="3">
    <source>
        <dbReference type="EMBL" id="OBT93177.1"/>
    </source>
</evidence>
<evidence type="ECO:0000256" key="2">
    <source>
        <dbReference type="SAM" id="Phobius"/>
    </source>
</evidence>
<proteinExistence type="predicted"/>
<keyword evidence="2" id="KW-0472">Membrane</keyword>
<keyword evidence="2" id="KW-1133">Transmembrane helix</keyword>
<protein>
    <submittedName>
        <fullName evidence="3">Uncharacterized protein</fullName>
    </submittedName>
</protein>
<feature type="transmembrane region" description="Helical" evidence="2">
    <location>
        <begin position="333"/>
        <end position="353"/>
    </location>
</feature>